<dbReference type="Pfam" id="PF00550">
    <property type="entry name" value="PP-binding"/>
    <property type="match status" value="1"/>
</dbReference>
<organism evidence="5 6">
    <name type="scientific">Pendulispora rubella</name>
    <dbReference type="NCBI Taxonomy" id="2741070"/>
    <lineage>
        <taxon>Bacteria</taxon>
        <taxon>Pseudomonadati</taxon>
        <taxon>Myxococcota</taxon>
        <taxon>Myxococcia</taxon>
        <taxon>Myxococcales</taxon>
        <taxon>Sorangiineae</taxon>
        <taxon>Pendulisporaceae</taxon>
        <taxon>Pendulispora</taxon>
    </lineage>
</organism>
<dbReference type="Proteomes" id="UP001374803">
    <property type="component" value="Chromosome"/>
</dbReference>
<dbReference type="SMART" id="SM00823">
    <property type="entry name" value="PKS_PP"/>
    <property type="match status" value="1"/>
</dbReference>
<keyword evidence="6" id="KW-1185">Reference proteome</keyword>
<keyword evidence="2" id="KW-0597">Phosphoprotein</keyword>
<dbReference type="Gene3D" id="3.30.559.10">
    <property type="entry name" value="Chloramphenicol acetyltransferase-like domain"/>
    <property type="match status" value="1"/>
</dbReference>
<dbReference type="InterPro" id="IPR001031">
    <property type="entry name" value="Thioesterase"/>
</dbReference>
<dbReference type="InterPro" id="IPR000873">
    <property type="entry name" value="AMP-dep_synth/lig_dom"/>
</dbReference>
<evidence type="ECO:0000313" key="5">
    <source>
        <dbReference type="EMBL" id="WXB09565.1"/>
    </source>
</evidence>
<dbReference type="InterPro" id="IPR010071">
    <property type="entry name" value="AA_adenyl_dom"/>
</dbReference>
<dbReference type="InterPro" id="IPR001242">
    <property type="entry name" value="Condensation_dom"/>
</dbReference>
<evidence type="ECO:0000256" key="1">
    <source>
        <dbReference type="ARBA" id="ARBA00022450"/>
    </source>
</evidence>
<evidence type="ECO:0000313" key="6">
    <source>
        <dbReference type="Proteomes" id="UP001374803"/>
    </source>
</evidence>
<dbReference type="Gene3D" id="3.40.50.150">
    <property type="entry name" value="Vaccinia Virus protein VP39"/>
    <property type="match status" value="1"/>
</dbReference>
<dbReference type="SUPFAM" id="SSF53474">
    <property type="entry name" value="alpha/beta-Hydrolases"/>
    <property type="match status" value="1"/>
</dbReference>
<dbReference type="SUPFAM" id="SSF53335">
    <property type="entry name" value="S-adenosyl-L-methionine-dependent methyltransferases"/>
    <property type="match status" value="1"/>
</dbReference>
<dbReference type="InterPro" id="IPR020806">
    <property type="entry name" value="PKS_PP-bd"/>
</dbReference>
<gene>
    <name evidence="5" type="ORF">LVJ94_20330</name>
</gene>
<dbReference type="InterPro" id="IPR020802">
    <property type="entry name" value="TesA-like"/>
</dbReference>
<dbReference type="PROSITE" id="PS50075">
    <property type="entry name" value="CARRIER"/>
    <property type="match status" value="1"/>
</dbReference>
<dbReference type="CDD" id="cd02440">
    <property type="entry name" value="AdoMet_MTases"/>
    <property type="match status" value="1"/>
</dbReference>
<dbReference type="Gene3D" id="3.30.559.30">
    <property type="entry name" value="Nonribosomal peptide synthetase, condensation domain"/>
    <property type="match status" value="1"/>
</dbReference>
<sequence length="1763" mass="194740">MTTEPATDVRIADVYDLSPMQQGMLFQYLYASKTTMYRERLHCQLRGPLDVNLFRKAGQWLVTRHAALRTCFSWERRDKLLQIVLENAELPWEYNDLRALSPEARQLCLGQIVDLIDEEQFDLAQAPLFRITVVRTEDELHHLVVSYHHIIMDGWSAGVAISELFSAYDALVQKRPLEVSPVRPFRDYIIWLRQQETSAAEAYWRKKLEGFVAPTPIGFDRAVAATSGAGSRGGSHQHREIFLSAETTAGMDAFARTHRITQNTLLQGAWAWLLGAYSGEQDIVFGAVTSGRPSDLTGVESMVGLFVNSLPNRIQVDPDAQLVPWLQEILKSQVEARQFGYVSLVQAQEWSQVRRPFPLFESLQGLQNLPLTAADFAKISESLGIGGVDYTNHVGVPLILIAMPGEQLSIRAIYDASRFQASDIDRILAHHVTLLENMIAHPGARLAELTCMSDEERALILGPWRMSDRPGAPDSCIHELVEAQVLRTPKAIAATFEDQRLTYAELNQRANQLAHYLRARGVGPEIIVGICVERSLEALVAMLAVLKAGGAYACFDANDPRERLAFMLEDTAPAVVLTLERLLDRLPSHEKDTVVLDRDWAKIAKHDTSNPSGGATPRNLAYIVYTSGSTGRPKGALMEHRGVRNVLDDHRGLFGVGLGTRMLQFARFTFDASVWEIYLSLTSGGTVCFARDEAMMPGRRLGDLIRKEKIELTLLAPSVMAVMSEESIPTFRVVAAGSEAVPPALVAQWGERCKVIHVYGPTETTIICVSFECDGWDGERRLPLGRPTPGVQVYILDSQLRPVPSGVPGELCIGGPGVSRGYLHRPELTASKFVQSPFSNDPDDRLYRSGDLVRWGSDGLIEYIGRTDSQIKLRGFRVELGEIETVLSEHPAVEQSVVIPREGFDGEKQLVAYVTRKKTGSAGAERASSAWHGEQVAQWSDLFDRAYHDGAPSPSDAAFNIAGWNSSFTGAPIPANEMREWVDATVASITRTKPRSVLEIGCGTGLLLFRLAPQTTRYVGLDFSKVALDYVGQHLAAHAQDGLAHVELLQRKADDLSGIESGFESVVINSVVQYFPSAEYLRSVVTRAVSATCDGGCVFVGDVRSFPLIEAFHAAVQLFRADPGLTTERLAALIRTEIDKDEELLVDPAFFHALAHELPRIRGVEVHHKRGLGQNEMTLFRYDVVLHVGPRRGAEAAVEGAPHLDWTREGLSVAALRERLERHDQDVLVVDGIPNARLVGAVHLAELVKRGDAPATVAALRETLKAAVEGAVDPETLCLTVADLPYDVDIAWAGHGAEGRFNATFRRRGTTKWLPTPKLQGFDGNWDQYTNDPLKRRASAQLVSELRERMQRKLPEHMVPASIVVLDAFPKTTTNKVDRRALPAPGDEDGRERTRYVAPRTTEEVQIQQIWQEVLQLRSVGVHDDFFDLGGHSLLAVRLMATIKRQLGVDLSLSTLFRGFTIEKMADLAAAARAGIASSPIVRMTGVRTDKAPFFCAPPGGGNLVCYVDLARRLGASRTVYGLESPGLVGEGNGFDTIEKLATHCIEAMKTVQPKGPYHLGGWSFGGLVVYEMAKQLEEMGDPVAFLGLFDTSLPTRAKQVDDSNDLHARRMVRTAKSVEMLFGLSIHLRYEELVSLNPSAQLEVFLARTRQSDPSPDGLLTAKIVQYLRLLESNLAVYRTYRPAPLLPGGDLSMTFFRAKDPLPETMVELEHTAHDAAEGWMELAPGRVRLIDVPGDHLNMFRPPHVDVLAASLNRCFEGIP</sequence>
<dbReference type="Gene3D" id="3.40.50.980">
    <property type="match status" value="2"/>
</dbReference>
<dbReference type="InterPro" id="IPR009081">
    <property type="entry name" value="PP-bd_ACP"/>
</dbReference>
<accession>A0ABZ2LGQ1</accession>
<dbReference type="NCBIfam" id="TIGR01733">
    <property type="entry name" value="AA-adenyl-dom"/>
    <property type="match status" value="1"/>
</dbReference>
<dbReference type="CDD" id="cd05930">
    <property type="entry name" value="A_NRPS"/>
    <property type="match status" value="1"/>
</dbReference>
<dbReference type="Pfam" id="PF00501">
    <property type="entry name" value="AMP-binding"/>
    <property type="match status" value="1"/>
</dbReference>
<evidence type="ECO:0000256" key="3">
    <source>
        <dbReference type="ARBA" id="ARBA00022737"/>
    </source>
</evidence>
<evidence type="ECO:0000259" key="4">
    <source>
        <dbReference type="PROSITE" id="PS50075"/>
    </source>
</evidence>
<dbReference type="EMBL" id="CP089983">
    <property type="protein sequence ID" value="WXB09565.1"/>
    <property type="molecule type" value="Genomic_DNA"/>
</dbReference>
<feature type="domain" description="Carrier" evidence="4">
    <location>
        <begin position="1398"/>
        <end position="1473"/>
    </location>
</feature>
<dbReference type="Gene3D" id="3.30.300.30">
    <property type="match status" value="2"/>
</dbReference>
<dbReference type="Pfam" id="PF00975">
    <property type="entry name" value="Thioesterase"/>
    <property type="match status" value="1"/>
</dbReference>
<dbReference type="SMART" id="SM00824">
    <property type="entry name" value="PKS_TE"/>
    <property type="match status" value="1"/>
</dbReference>
<dbReference type="PROSITE" id="PS00455">
    <property type="entry name" value="AMP_BINDING"/>
    <property type="match status" value="1"/>
</dbReference>
<dbReference type="PANTHER" id="PTHR45527:SF1">
    <property type="entry name" value="FATTY ACID SYNTHASE"/>
    <property type="match status" value="1"/>
</dbReference>
<keyword evidence="1" id="KW-0596">Phosphopantetheine</keyword>
<dbReference type="InterPro" id="IPR023213">
    <property type="entry name" value="CAT-like_dom_sf"/>
</dbReference>
<dbReference type="SUPFAM" id="SSF56801">
    <property type="entry name" value="Acetyl-CoA synthetase-like"/>
    <property type="match status" value="1"/>
</dbReference>
<dbReference type="PANTHER" id="PTHR45527">
    <property type="entry name" value="NONRIBOSOMAL PEPTIDE SYNTHETASE"/>
    <property type="match status" value="1"/>
</dbReference>
<dbReference type="InterPro" id="IPR029063">
    <property type="entry name" value="SAM-dependent_MTases_sf"/>
</dbReference>
<protein>
    <submittedName>
        <fullName evidence="5">Amino acid adenylation domain-containing protein</fullName>
    </submittedName>
</protein>
<dbReference type="InterPro" id="IPR036736">
    <property type="entry name" value="ACP-like_sf"/>
</dbReference>
<reference evidence="5" key="1">
    <citation type="submission" date="2021-12" db="EMBL/GenBank/DDBJ databases">
        <title>Discovery of the Pendulisporaceae a myxobacterial family with distinct sporulation behavior and unique specialized metabolism.</title>
        <authorList>
            <person name="Garcia R."/>
            <person name="Popoff A."/>
            <person name="Bader C.D."/>
            <person name="Loehr J."/>
            <person name="Walesch S."/>
            <person name="Walt C."/>
            <person name="Boldt J."/>
            <person name="Bunk B."/>
            <person name="Haeckl F.J.F.P.J."/>
            <person name="Gunesch A.P."/>
            <person name="Birkelbach J."/>
            <person name="Nuebel U."/>
            <person name="Pietschmann T."/>
            <person name="Bach T."/>
            <person name="Mueller R."/>
        </authorList>
    </citation>
    <scope>NUCLEOTIDE SEQUENCE</scope>
    <source>
        <strain evidence="5">MSr11367</strain>
    </source>
</reference>
<dbReference type="Gene3D" id="3.40.50.1820">
    <property type="entry name" value="alpha/beta hydrolase"/>
    <property type="match status" value="1"/>
</dbReference>
<keyword evidence="3" id="KW-0677">Repeat</keyword>
<dbReference type="Gene3D" id="2.30.38.10">
    <property type="entry name" value="Luciferase, Domain 3"/>
    <property type="match status" value="1"/>
</dbReference>
<dbReference type="InterPro" id="IPR013217">
    <property type="entry name" value="Methyltransf_12"/>
</dbReference>
<dbReference type="Gene3D" id="1.10.1200.10">
    <property type="entry name" value="ACP-like"/>
    <property type="match status" value="1"/>
</dbReference>
<dbReference type="InterPro" id="IPR029058">
    <property type="entry name" value="AB_hydrolase_fold"/>
</dbReference>
<dbReference type="SUPFAM" id="SSF47336">
    <property type="entry name" value="ACP-like"/>
    <property type="match status" value="1"/>
</dbReference>
<proteinExistence type="predicted"/>
<dbReference type="Pfam" id="PF08242">
    <property type="entry name" value="Methyltransf_12"/>
    <property type="match status" value="1"/>
</dbReference>
<dbReference type="RefSeq" id="WP_394839236.1">
    <property type="nucleotide sequence ID" value="NZ_CP089929.1"/>
</dbReference>
<dbReference type="InterPro" id="IPR045851">
    <property type="entry name" value="AMP-bd_C_sf"/>
</dbReference>
<dbReference type="CDD" id="cd19543">
    <property type="entry name" value="DCL_NRPS"/>
    <property type="match status" value="1"/>
</dbReference>
<dbReference type="InterPro" id="IPR020845">
    <property type="entry name" value="AMP-binding_CS"/>
</dbReference>
<dbReference type="SUPFAM" id="SSF52777">
    <property type="entry name" value="CoA-dependent acyltransferases"/>
    <property type="match status" value="2"/>
</dbReference>
<evidence type="ECO:0000256" key="2">
    <source>
        <dbReference type="ARBA" id="ARBA00022553"/>
    </source>
</evidence>
<dbReference type="Pfam" id="PF00668">
    <property type="entry name" value="Condensation"/>
    <property type="match status" value="1"/>
</dbReference>
<name>A0ABZ2LGQ1_9BACT</name>